<evidence type="ECO:0000256" key="1">
    <source>
        <dbReference type="SAM" id="Coils"/>
    </source>
</evidence>
<feature type="coiled-coil region" evidence="1">
    <location>
        <begin position="68"/>
        <end position="95"/>
    </location>
</feature>
<comment type="caution">
    <text evidence="2">The sequence shown here is derived from an EMBL/GenBank/DDBJ whole genome shotgun (WGS) entry which is preliminary data.</text>
</comment>
<gene>
    <name evidence="2" type="ORF">DFH94DRAFT_624720</name>
</gene>
<dbReference type="EMBL" id="WHVB01000003">
    <property type="protein sequence ID" value="KAF8485013.1"/>
    <property type="molecule type" value="Genomic_DNA"/>
</dbReference>
<reference evidence="2" key="2">
    <citation type="journal article" date="2020" name="Nat. Commun.">
        <title>Large-scale genome sequencing of mycorrhizal fungi provides insights into the early evolution of symbiotic traits.</title>
        <authorList>
            <person name="Miyauchi S."/>
            <person name="Kiss E."/>
            <person name="Kuo A."/>
            <person name="Drula E."/>
            <person name="Kohler A."/>
            <person name="Sanchez-Garcia M."/>
            <person name="Morin E."/>
            <person name="Andreopoulos B."/>
            <person name="Barry K.W."/>
            <person name="Bonito G."/>
            <person name="Buee M."/>
            <person name="Carver A."/>
            <person name="Chen C."/>
            <person name="Cichocki N."/>
            <person name="Clum A."/>
            <person name="Culley D."/>
            <person name="Crous P.W."/>
            <person name="Fauchery L."/>
            <person name="Girlanda M."/>
            <person name="Hayes R.D."/>
            <person name="Keri Z."/>
            <person name="LaButti K."/>
            <person name="Lipzen A."/>
            <person name="Lombard V."/>
            <person name="Magnuson J."/>
            <person name="Maillard F."/>
            <person name="Murat C."/>
            <person name="Nolan M."/>
            <person name="Ohm R.A."/>
            <person name="Pangilinan J."/>
            <person name="Pereira M.F."/>
            <person name="Perotto S."/>
            <person name="Peter M."/>
            <person name="Pfister S."/>
            <person name="Riley R."/>
            <person name="Sitrit Y."/>
            <person name="Stielow J.B."/>
            <person name="Szollosi G."/>
            <person name="Zifcakova L."/>
            <person name="Stursova M."/>
            <person name="Spatafora J.W."/>
            <person name="Tedersoo L."/>
            <person name="Vaario L.M."/>
            <person name="Yamada A."/>
            <person name="Yan M."/>
            <person name="Wang P."/>
            <person name="Xu J."/>
            <person name="Bruns T."/>
            <person name="Baldrian P."/>
            <person name="Vilgalys R."/>
            <person name="Dunand C."/>
            <person name="Henrissat B."/>
            <person name="Grigoriev I.V."/>
            <person name="Hibbett D."/>
            <person name="Nagy L.G."/>
            <person name="Martin F.M."/>
        </authorList>
    </citation>
    <scope>NUCLEOTIDE SEQUENCE</scope>
    <source>
        <strain evidence="2">Prilba</strain>
    </source>
</reference>
<evidence type="ECO:0000313" key="2">
    <source>
        <dbReference type="EMBL" id="KAF8485013.1"/>
    </source>
</evidence>
<name>A0A9P5TCX8_9AGAM</name>
<organism evidence="2 3">
    <name type="scientific">Russula ochroleuca</name>
    <dbReference type="NCBI Taxonomy" id="152965"/>
    <lineage>
        <taxon>Eukaryota</taxon>
        <taxon>Fungi</taxon>
        <taxon>Dikarya</taxon>
        <taxon>Basidiomycota</taxon>
        <taxon>Agaricomycotina</taxon>
        <taxon>Agaricomycetes</taxon>
        <taxon>Russulales</taxon>
        <taxon>Russulaceae</taxon>
        <taxon>Russula</taxon>
    </lineage>
</organism>
<keyword evidence="3" id="KW-1185">Reference proteome</keyword>
<dbReference type="AlphaFoldDB" id="A0A9P5TCX8"/>
<protein>
    <submittedName>
        <fullName evidence="2">Uncharacterized protein</fullName>
    </submittedName>
</protein>
<proteinExistence type="predicted"/>
<reference evidence="2" key="1">
    <citation type="submission" date="2019-10" db="EMBL/GenBank/DDBJ databases">
        <authorList>
            <consortium name="DOE Joint Genome Institute"/>
            <person name="Kuo A."/>
            <person name="Miyauchi S."/>
            <person name="Kiss E."/>
            <person name="Drula E."/>
            <person name="Kohler A."/>
            <person name="Sanchez-Garcia M."/>
            <person name="Andreopoulos B."/>
            <person name="Barry K.W."/>
            <person name="Bonito G."/>
            <person name="Buee M."/>
            <person name="Carver A."/>
            <person name="Chen C."/>
            <person name="Cichocki N."/>
            <person name="Clum A."/>
            <person name="Culley D."/>
            <person name="Crous P.W."/>
            <person name="Fauchery L."/>
            <person name="Girlanda M."/>
            <person name="Hayes R."/>
            <person name="Keri Z."/>
            <person name="LaButti K."/>
            <person name="Lipzen A."/>
            <person name="Lombard V."/>
            <person name="Magnuson J."/>
            <person name="Maillard F."/>
            <person name="Morin E."/>
            <person name="Murat C."/>
            <person name="Nolan M."/>
            <person name="Ohm R."/>
            <person name="Pangilinan J."/>
            <person name="Pereira M."/>
            <person name="Perotto S."/>
            <person name="Peter M."/>
            <person name="Riley R."/>
            <person name="Sitrit Y."/>
            <person name="Stielow B."/>
            <person name="Szollosi G."/>
            <person name="Zifcakova L."/>
            <person name="Stursova M."/>
            <person name="Spatafora J.W."/>
            <person name="Tedersoo L."/>
            <person name="Vaario L.-M."/>
            <person name="Yamada A."/>
            <person name="Yan M."/>
            <person name="Wang P."/>
            <person name="Xu J."/>
            <person name="Bruns T."/>
            <person name="Baldrian P."/>
            <person name="Vilgalys R."/>
            <person name="Henrissat B."/>
            <person name="Grigoriev I.V."/>
            <person name="Hibbett D."/>
            <person name="Nagy L.G."/>
            <person name="Martin F.M."/>
        </authorList>
    </citation>
    <scope>NUCLEOTIDE SEQUENCE</scope>
    <source>
        <strain evidence="2">Prilba</strain>
    </source>
</reference>
<evidence type="ECO:0000313" key="3">
    <source>
        <dbReference type="Proteomes" id="UP000759537"/>
    </source>
</evidence>
<accession>A0A9P5TCX8</accession>
<dbReference type="OrthoDB" id="3359404at2759"/>
<sequence>MSLWRAIPTRSRRGYQQPSTRHWLHVDRGHPGRPSRHGQFYSELVPAMIPVALLGSAVYMGLQLLQTSLSHEKYLDEARARVRELEQEIDALVLERRNTSHPHAIAKENASNTRWFSWPRLR</sequence>
<dbReference type="Proteomes" id="UP000759537">
    <property type="component" value="Unassembled WGS sequence"/>
</dbReference>
<keyword evidence="1" id="KW-0175">Coiled coil</keyword>